<evidence type="ECO:0000313" key="3">
    <source>
        <dbReference type="Proteomes" id="UP000481327"/>
    </source>
</evidence>
<dbReference type="Proteomes" id="UP000481327">
    <property type="component" value="Unassembled WGS sequence"/>
</dbReference>
<dbReference type="OrthoDB" id="6872474at2"/>
<comment type="caution">
    <text evidence="2">The sequence shown here is derived from an EMBL/GenBank/DDBJ whole genome shotgun (WGS) entry which is preliminary data.</text>
</comment>
<dbReference type="EMBL" id="WIOL01000002">
    <property type="protein sequence ID" value="MQT16688.1"/>
    <property type="molecule type" value="Genomic_DNA"/>
</dbReference>
<keyword evidence="3" id="KW-1185">Reference proteome</keyword>
<dbReference type="AlphaFoldDB" id="A0A7C9KY96"/>
<dbReference type="RefSeq" id="WP_152577159.1">
    <property type="nucleotide sequence ID" value="NZ_JAATJI010000001.1"/>
</dbReference>
<accession>A0A7C9KY96</accession>
<organism evidence="2 3">
    <name type="scientific">Sandarakinorhabdus fusca</name>
    <dbReference type="NCBI Taxonomy" id="1439888"/>
    <lineage>
        <taxon>Bacteria</taxon>
        <taxon>Pseudomonadati</taxon>
        <taxon>Pseudomonadota</taxon>
        <taxon>Alphaproteobacteria</taxon>
        <taxon>Sphingomonadales</taxon>
        <taxon>Sphingosinicellaceae</taxon>
        <taxon>Sandarakinorhabdus</taxon>
    </lineage>
</organism>
<reference evidence="2 3" key="1">
    <citation type="submission" date="2019-09" db="EMBL/GenBank/DDBJ databases">
        <title>Polymorphobacter sp. isolated from a lake in China.</title>
        <authorList>
            <person name="Liu Z."/>
        </authorList>
    </citation>
    <scope>NUCLEOTIDE SEQUENCE [LARGE SCALE GENOMIC DNA]</scope>
    <source>
        <strain evidence="2 3">D40P</strain>
    </source>
</reference>
<sequence>MFKASDLEDNFSVALAHGGTKSISPAVNQRNRDIEQILPDLFPLGPTDQDIWLRAGGDVSRLRLSGNGRAQWYGALRLISQGGGGGNISRDSLIDAALDEFPAHRELRGLR</sequence>
<feature type="domain" description="Effector-associated" evidence="1">
    <location>
        <begin position="32"/>
        <end position="110"/>
    </location>
</feature>
<proteinExistence type="predicted"/>
<name>A0A7C9KY96_9SPHN</name>
<protein>
    <recommendedName>
        <fullName evidence="1">Effector-associated domain-containing protein</fullName>
    </recommendedName>
</protein>
<dbReference type="InterPro" id="IPR045430">
    <property type="entry name" value="EAD1"/>
</dbReference>
<gene>
    <name evidence="2" type="ORF">F3168_05370</name>
</gene>
<evidence type="ECO:0000313" key="2">
    <source>
        <dbReference type="EMBL" id="MQT16688.1"/>
    </source>
</evidence>
<dbReference type="Pfam" id="PF19955">
    <property type="entry name" value="EAD1"/>
    <property type="match status" value="1"/>
</dbReference>
<evidence type="ECO:0000259" key="1">
    <source>
        <dbReference type="Pfam" id="PF19955"/>
    </source>
</evidence>